<dbReference type="Pfam" id="PF00400">
    <property type="entry name" value="WD40"/>
    <property type="match status" value="1"/>
</dbReference>
<feature type="region of interest" description="Disordered" evidence="8">
    <location>
        <begin position="488"/>
        <end position="576"/>
    </location>
</feature>
<dbReference type="OMA" id="CLGHEKY"/>
<dbReference type="GO" id="GO:0106004">
    <property type="term" value="P:tRNA (guanine-N7)-methylation"/>
    <property type="evidence" value="ECO:0007669"/>
    <property type="project" value="UniProtKB-UniRule"/>
</dbReference>
<dbReference type="OrthoDB" id="339900at2759"/>
<feature type="region of interest" description="Disordered" evidence="8">
    <location>
        <begin position="255"/>
        <end position="328"/>
    </location>
</feature>
<keyword evidence="4 6" id="KW-0677">Repeat</keyword>
<dbReference type="InterPro" id="IPR036322">
    <property type="entry name" value="WD40_repeat_dom_sf"/>
</dbReference>
<feature type="compositionally biased region" description="Polar residues" evidence="8">
    <location>
        <begin position="287"/>
        <end position="296"/>
    </location>
</feature>
<dbReference type="HAMAP" id="MF_03056">
    <property type="entry name" value="TRM82"/>
    <property type="match status" value="1"/>
</dbReference>
<comment type="function">
    <text evidence="6">Required for the formation of N(7)-methylguanine at position 46 (m7G46) in tRNA. In the complex, it is required to stabilize and induce conformational changes of the catalytic subunit.</text>
</comment>
<dbReference type="SUPFAM" id="SSF50978">
    <property type="entry name" value="WD40 repeat-like"/>
    <property type="match status" value="1"/>
</dbReference>
<dbReference type="PANTHER" id="PTHR16288">
    <property type="entry name" value="WD40 REPEAT PROTEIN 4"/>
    <property type="match status" value="1"/>
</dbReference>
<evidence type="ECO:0000256" key="8">
    <source>
        <dbReference type="SAM" id="MobiDB-lite"/>
    </source>
</evidence>
<evidence type="ECO:0000256" key="7">
    <source>
        <dbReference type="PROSITE-ProRule" id="PRU00221"/>
    </source>
</evidence>
<evidence type="ECO:0000313" key="10">
    <source>
        <dbReference type="Proteomes" id="UP000053927"/>
    </source>
</evidence>
<dbReference type="RefSeq" id="XP_007310538.1">
    <property type="nucleotide sequence ID" value="XM_007310476.1"/>
</dbReference>
<dbReference type="InterPro" id="IPR001680">
    <property type="entry name" value="WD40_rpt"/>
</dbReference>
<feature type="compositionally biased region" description="Basic and acidic residues" evidence="8">
    <location>
        <begin position="548"/>
        <end position="558"/>
    </location>
</feature>
<gene>
    <name evidence="9" type="ORF">STEHIDRAFT_162821</name>
</gene>
<feature type="compositionally biased region" description="Basic residues" evidence="8">
    <location>
        <begin position="272"/>
        <end position="286"/>
    </location>
</feature>
<evidence type="ECO:0000256" key="4">
    <source>
        <dbReference type="ARBA" id="ARBA00022737"/>
    </source>
</evidence>
<dbReference type="Gene3D" id="2.130.10.10">
    <property type="entry name" value="YVTN repeat-like/Quinoprotein amine dehydrogenase"/>
    <property type="match status" value="1"/>
</dbReference>
<dbReference type="GO" id="GO:0005829">
    <property type="term" value="C:cytosol"/>
    <property type="evidence" value="ECO:0007669"/>
    <property type="project" value="TreeGrafter"/>
</dbReference>
<feature type="compositionally biased region" description="Acidic residues" evidence="8">
    <location>
        <begin position="566"/>
        <end position="576"/>
    </location>
</feature>
<dbReference type="PANTHER" id="PTHR16288:SF0">
    <property type="entry name" value="TRNA (GUANINE-N(7)-)-METHYLTRANSFERASE NON-CATALYTIC SUBUNIT WDR4"/>
    <property type="match status" value="1"/>
</dbReference>
<dbReference type="PROSITE" id="PS50082">
    <property type="entry name" value="WD_REPEATS_2"/>
    <property type="match status" value="1"/>
</dbReference>
<dbReference type="eggNOG" id="KOG3914">
    <property type="taxonomic scope" value="Eukaryota"/>
</dbReference>
<dbReference type="GO" id="GO:0043527">
    <property type="term" value="C:tRNA methyltransferase complex"/>
    <property type="evidence" value="ECO:0007669"/>
    <property type="project" value="TreeGrafter"/>
</dbReference>
<comment type="similarity">
    <text evidence="6">Belongs to the WD repeat TRM82 family.</text>
</comment>
<evidence type="ECO:0000256" key="6">
    <source>
        <dbReference type="HAMAP-Rule" id="MF_03056"/>
    </source>
</evidence>
<evidence type="ECO:0000256" key="2">
    <source>
        <dbReference type="ARBA" id="ARBA00022574"/>
    </source>
</evidence>
<dbReference type="AlphaFoldDB" id="R7RYC3"/>
<keyword evidence="5 6" id="KW-0539">Nucleus</keyword>
<evidence type="ECO:0000313" key="9">
    <source>
        <dbReference type="EMBL" id="EIM80406.1"/>
    </source>
</evidence>
<comment type="subcellular location">
    <subcellularLocation>
        <location evidence="1 6">Nucleus</location>
    </subcellularLocation>
</comment>
<dbReference type="UniPathway" id="UPA00989"/>
<feature type="region of interest" description="Disordered" evidence="8">
    <location>
        <begin position="125"/>
        <end position="148"/>
    </location>
</feature>
<evidence type="ECO:0000256" key="1">
    <source>
        <dbReference type="ARBA" id="ARBA00004123"/>
    </source>
</evidence>
<accession>R7RYC3</accession>
<keyword evidence="2 6" id="KW-0853">WD repeat</keyword>
<sequence>MAMFPHSKLFLGSEKAVVISGPHIQVLSSKTGETLCSTTTLEDNAKEALLKAGPIRCAAVDEGFVRVVTSGDDKKMKVWQIEGLKLLSERELPKKPTHIAFTRNGQTILVSDKFGDVVSYPLTPDPTSKSDSALATERDTASHENSSGGTLVLGHTSLLTSFLLSVDEKYILTADRDEHIRVSWYPQGYCIESYCLGHKKFVSAIHIPKSSPNVLISGGGDPVLKVWDWMTGRLFFNIPVGEVVEPYIKVRAKKRKWGDDEDGEGGGEQQCRGKKVHGRKGRKKNQKNITEATEQSVAEEKEETPDVGEIPGELGEETEVLESKEQGEGAGEVIDPVLVINRIETLRTGETKTIVFSAVGATALFWCSFPDVASSPPSSVAPQIFAHNFGKPVVDFALDSLSADRIWVLLDAHWQPHSTISAPTEPPSSSDAVKLVQLSSSSITELDAASSPLLPSLNTSCILPSTPEDLATLDLYALLSSMPKNVEVQHNPMNRDGSSSAGGGQTGGKKLNAKQMAKAMTRKAILQKTHGHPHGKGGELEGSEVGDLEGRESKKPKSDAGGVDADGAEDVTMDEP</sequence>
<dbReference type="GeneID" id="18802169"/>
<dbReference type="GO" id="GO:0005634">
    <property type="term" value="C:nucleus"/>
    <property type="evidence" value="ECO:0007669"/>
    <property type="project" value="UniProtKB-SubCell"/>
</dbReference>
<organism evidence="9 10">
    <name type="scientific">Stereum hirsutum (strain FP-91666)</name>
    <name type="common">White-rot fungus</name>
    <dbReference type="NCBI Taxonomy" id="721885"/>
    <lineage>
        <taxon>Eukaryota</taxon>
        <taxon>Fungi</taxon>
        <taxon>Dikarya</taxon>
        <taxon>Basidiomycota</taxon>
        <taxon>Agaricomycotina</taxon>
        <taxon>Agaricomycetes</taxon>
        <taxon>Russulales</taxon>
        <taxon>Stereaceae</taxon>
        <taxon>Stereum</taxon>
    </lineage>
</organism>
<keyword evidence="10" id="KW-1185">Reference proteome</keyword>
<name>R7RYC3_STEHR</name>
<dbReference type="EMBL" id="JH687398">
    <property type="protein sequence ID" value="EIM80406.1"/>
    <property type="molecule type" value="Genomic_DNA"/>
</dbReference>
<dbReference type="Proteomes" id="UP000053927">
    <property type="component" value="Unassembled WGS sequence"/>
</dbReference>
<dbReference type="InterPro" id="IPR028884">
    <property type="entry name" value="Trm82"/>
</dbReference>
<proteinExistence type="inferred from homology"/>
<keyword evidence="3 6" id="KW-0819">tRNA processing</keyword>
<dbReference type="SMART" id="SM00320">
    <property type="entry name" value="WD40"/>
    <property type="match status" value="3"/>
</dbReference>
<evidence type="ECO:0000256" key="5">
    <source>
        <dbReference type="ARBA" id="ARBA00023242"/>
    </source>
</evidence>
<dbReference type="InterPro" id="IPR015943">
    <property type="entry name" value="WD40/YVTN_repeat-like_dom_sf"/>
</dbReference>
<comment type="pathway">
    <text evidence="6">tRNA modification; N(7)-methylguanine-tRNA biosynthesis.</text>
</comment>
<protein>
    <submittedName>
        <fullName evidence="9">WD40 repeat-like protein</fullName>
    </submittedName>
</protein>
<evidence type="ECO:0000256" key="3">
    <source>
        <dbReference type="ARBA" id="ARBA00022694"/>
    </source>
</evidence>
<reference evidence="10" key="1">
    <citation type="journal article" date="2012" name="Science">
        <title>The Paleozoic origin of enzymatic lignin decomposition reconstructed from 31 fungal genomes.</title>
        <authorList>
            <person name="Floudas D."/>
            <person name="Binder M."/>
            <person name="Riley R."/>
            <person name="Barry K."/>
            <person name="Blanchette R.A."/>
            <person name="Henrissat B."/>
            <person name="Martinez A.T."/>
            <person name="Otillar R."/>
            <person name="Spatafora J.W."/>
            <person name="Yadav J.S."/>
            <person name="Aerts A."/>
            <person name="Benoit I."/>
            <person name="Boyd A."/>
            <person name="Carlson A."/>
            <person name="Copeland A."/>
            <person name="Coutinho P.M."/>
            <person name="de Vries R.P."/>
            <person name="Ferreira P."/>
            <person name="Findley K."/>
            <person name="Foster B."/>
            <person name="Gaskell J."/>
            <person name="Glotzer D."/>
            <person name="Gorecki P."/>
            <person name="Heitman J."/>
            <person name="Hesse C."/>
            <person name="Hori C."/>
            <person name="Igarashi K."/>
            <person name="Jurgens J.A."/>
            <person name="Kallen N."/>
            <person name="Kersten P."/>
            <person name="Kohler A."/>
            <person name="Kuees U."/>
            <person name="Kumar T.K.A."/>
            <person name="Kuo A."/>
            <person name="LaButti K."/>
            <person name="Larrondo L.F."/>
            <person name="Lindquist E."/>
            <person name="Ling A."/>
            <person name="Lombard V."/>
            <person name="Lucas S."/>
            <person name="Lundell T."/>
            <person name="Martin R."/>
            <person name="McLaughlin D.J."/>
            <person name="Morgenstern I."/>
            <person name="Morin E."/>
            <person name="Murat C."/>
            <person name="Nagy L.G."/>
            <person name="Nolan M."/>
            <person name="Ohm R.A."/>
            <person name="Patyshakuliyeva A."/>
            <person name="Rokas A."/>
            <person name="Ruiz-Duenas F.J."/>
            <person name="Sabat G."/>
            <person name="Salamov A."/>
            <person name="Samejima M."/>
            <person name="Schmutz J."/>
            <person name="Slot J.C."/>
            <person name="St John F."/>
            <person name="Stenlid J."/>
            <person name="Sun H."/>
            <person name="Sun S."/>
            <person name="Syed K."/>
            <person name="Tsang A."/>
            <person name="Wiebenga A."/>
            <person name="Young D."/>
            <person name="Pisabarro A."/>
            <person name="Eastwood D.C."/>
            <person name="Martin F."/>
            <person name="Cullen D."/>
            <person name="Grigoriev I.V."/>
            <person name="Hibbett D.S."/>
        </authorList>
    </citation>
    <scope>NUCLEOTIDE SEQUENCE [LARGE SCALE GENOMIC DNA]</scope>
    <source>
        <strain evidence="10">FP-91666</strain>
    </source>
</reference>
<feature type="repeat" description="WD" evidence="7">
    <location>
        <begin position="195"/>
        <end position="237"/>
    </location>
</feature>
<dbReference type="KEGG" id="shs:STEHIDRAFT_162821"/>